<evidence type="ECO:0000256" key="1">
    <source>
        <dbReference type="SAM" id="Phobius"/>
    </source>
</evidence>
<dbReference type="EC" id="2.7.8.5" evidence="2"/>
<dbReference type="EMBL" id="LR134148">
    <property type="protein sequence ID" value="VEA39516.1"/>
    <property type="molecule type" value="Genomic_DNA"/>
</dbReference>
<dbReference type="AlphaFoldDB" id="A0A447PLQ4"/>
<reference evidence="2 3" key="1">
    <citation type="submission" date="2018-12" db="EMBL/GenBank/DDBJ databases">
        <authorList>
            <consortium name="Pathogen Informatics"/>
        </authorList>
    </citation>
    <scope>NUCLEOTIDE SEQUENCE [LARGE SCALE GENOMIC DNA]</scope>
    <source>
        <strain evidence="2 3">NCTC8271</strain>
    </source>
</reference>
<keyword evidence="1" id="KW-1133">Transmembrane helix</keyword>
<gene>
    <name evidence="2" type="primary">pgsA_2</name>
    <name evidence="2" type="ORF">NCTC8271_03569</name>
</gene>
<name>A0A447PLQ4_SALET</name>
<protein>
    <submittedName>
        <fullName evidence="2">Phosphotidylglycerophosphate synthetase</fullName>
        <ecNumber evidence="2">2.7.8.5</ecNumber>
    </submittedName>
</protein>
<sequence>MQFNIPTLLTLFRVILIPFFVVVFYLPFRLGADGQRADFLYCRDYRLV</sequence>
<accession>A0A447PLQ4</accession>
<evidence type="ECO:0000313" key="3">
    <source>
        <dbReference type="Proteomes" id="UP000273655"/>
    </source>
</evidence>
<dbReference type="GO" id="GO:0008444">
    <property type="term" value="F:CDP-diacylglycerol-glycerol-3-phosphate 3-phosphatidyltransferase activity"/>
    <property type="evidence" value="ECO:0007669"/>
    <property type="project" value="UniProtKB-EC"/>
</dbReference>
<proteinExistence type="predicted"/>
<dbReference type="Proteomes" id="UP000273655">
    <property type="component" value="Chromosome 1"/>
</dbReference>
<keyword evidence="2" id="KW-0808">Transferase</keyword>
<keyword evidence="1" id="KW-0812">Transmembrane</keyword>
<organism evidence="2 3">
    <name type="scientific">Salmonella enterica I</name>
    <dbReference type="NCBI Taxonomy" id="59201"/>
    <lineage>
        <taxon>Bacteria</taxon>
        <taxon>Pseudomonadati</taxon>
        <taxon>Pseudomonadota</taxon>
        <taxon>Gammaproteobacteria</taxon>
        <taxon>Enterobacterales</taxon>
        <taxon>Enterobacteriaceae</taxon>
        <taxon>Salmonella</taxon>
    </lineage>
</organism>
<evidence type="ECO:0000313" key="2">
    <source>
        <dbReference type="EMBL" id="VEA39516.1"/>
    </source>
</evidence>
<feature type="transmembrane region" description="Helical" evidence="1">
    <location>
        <begin position="6"/>
        <end position="26"/>
    </location>
</feature>
<keyword evidence="1" id="KW-0472">Membrane</keyword>